<evidence type="ECO:0000313" key="2">
    <source>
        <dbReference type="Proteomes" id="UP001208570"/>
    </source>
</evidence>
<evidence type="ECO:0000313" key="1">
    <source>
        <dbReference type="EMBL" id="KAK2145105.1"/>
    </source>
</evidence>
<gene>
    <name evidence="1" type="ORF">LSH36_703g01017</name>
</gene>
<sequence>MAVKGYARTNLSYMLFGKYLFHCSIHYWMGVDDTLRAELSGVCISIDTEHIAQMVDKLTISYFSSR</sequence>
<keyword evidence="2" id="KW-1185">Reference proteome</keyword>
<accession>A0AAD9MTR0</accession>
<comment type="caution">
    <text evidence="1">The sequence shown here is derived from an EMBL/GenBank/DDBJ whole genome shotgun (WGS) entry which is preliminary data.</text>
</comment>
<dbReference type="AlphaFoldDB" id="A0AAD9MTR0"/>
<organism evidence="1 2">
    <name type="scientific">Paralvinella palmiformis</name>
    <dbReference type="NCBI Taxonomy" id="53620"/>
    <lineage>
        <taxon>Eukaryota</taxon>
        <taxon>Metazoa</taxon>
        <taxon>Spiralia</taxon>
        <taxon>Lophotrochozoa</taxon>
        <taxon>Annelida</taxon>
        <taxon>Polychaeta</taxon>
        <taxon>Sedentaria</taxon>
        <taxon>Canalipalpata</taxon>
        <taxon>Terebellida</taxon>
        <taxon>Terebelliformia</taxon>
        <taxon>Alvinellidae</taxon>
        <taxon>Paralvinella</taxon>
    </lineage>
</organism>
<name>A0AAD9MTR0_9ANNE</name>
<dbReference type="Proteomes" id="UP001208570">
    <property type="component" value="Unassembled WGS sequence"/>
</dbReference>
<reference evidence="1" key="1">
    <citation type="journal article" date="2023" name="Mol. Biol. Evol.">
        <title>Third-Generation Sequencing Reveals the Adaptive Role of the Epigenome in Three Deep-Sea Polychaetes.</title>
        <authorList>
            <person name="Perez M."/>
            <person name="Aroh O."/>
            <person name="Sun Y."/>
            <person name="Lan Y."/>
            <person name="Juniper S.K."/>
            <person name="Young C.R."/>
            <person name="Angers B."/>
            <person name="Qian P.Y."/>
        </authorList>
    </citation>
    <scope>NUCLEOTIDE SEQUENCE</scope>
    <source>
        <strain evidence="1">P08H-3</strain>
    </source>
</reference>
<dbReference type="EMBL" id="JAODUP010000703">
    <property type="protein sequence ID" value="KAK2145105.1"/>
    <property type="molecule type" value="Genomic_DNA"/>
</dbReference>
<protein>
    <submittedName>
        <fullName evidence="1">Uncharacterized protein</fullName>
    </submittedName>
</protein>
<proteinExistence type="predicted"/>